<dbReference type="InterPro" id="IPR020084">
    <property type="entry name" value="NUDIX_hydrolase_CS"/>
</dbReference>
<gene>
    <name evidence="19" type="ordered locus">DNO_0972</name>
</gene>
<evidence type="ECO:0000256" key="15">
    <source>
        <dbReference type="ARBA" id="ARBA00041979"/>
    </source>
</evidence>
<keyword evidence="5" id="KW-0479">Metal-binding</keyword>
<dbReference type="HOGENOM" id="CLU_037162_19_2_6"/>
<evidence type="ECO:0000256" key="12">
    <source>
        <dbReference type="ARBA" id="ARBA00038905"/>
    </source>
</evidence>
<dbReference type="Pfam" id="PF00293">
    <property type="entry name" value="NUDIX"/>
    <property type="match status" value="1"/>
</dbReference>
<comment type="catalytic activity">
    <reaction evidence="10">
        <text>8-oxo-dGTP + H2O = 8-oxo-dGMP + diphosphate + H(+)</text>
        <dbReference type="Rhea" id="RHEA:31575"/>
        <dbReference type="ChEBI" id="CHEBI:15377"/>
        <dbReference type="ChEBI" id="CHEBI:15378"/>
        <dbReference type="ChEBI" id="CHEBI:33019"/>
        <dbReference type="ChEBI" id="CHEBI:63224"/>
        <dbReference type="ChEBI" id="CHEBI:77896"/>
        <dbReference type="EC" id="3.6.1.55"/>
    </reaction>
</comment>
<evidence type="ECO:0000256" key="8">
    <source>
        <dbReference type="ARBA" id="ARBA00022842"/>
    </source>
</evidence>
<dbReference type="InterPro" id="IPR000086">
    <property type="entry name" value="NUDIX_hydrolase_dom"/>
</dbReference>
<evidence type="ECO:0000256" key="3">
    <source>
        <dbReference type="ARBA" id="ARBA00022457"/>
    </source>
</evidence>
<keyword evidence="9" id="KW-0234">DNA repair</keyword>
<dbReference type="STRING" id="246195.DNO_0972"/>
<evidence type="ECO:0000313" key="19">
    <source>
        <dbReference type="EMBL" id="ABQ13118.1"/>
    </source>
</evidence>
<evidence type="ECO:0000259" key="18">
    <source>
        <dbReference type="PROSITE" id="PS51462"/>
    </source>
</evidence>
<dbReference type="GO" id="GO:0008413">
    <property type="term" value="F:8-oxo-7,8-dihydroguanosine triphosphate pyrophosphatase activity"/>
    <property type="evidence" value="ECO:0007669"/>
    <property type="project" value="TreeGrafter"/>
</dbReference>
<protein>
    <recommendedName>
        <fullName evidence="13">8-oxo-dGTP diphosphatase</fullName>
        <ecNumber evidence="12">3.6.1.55</ecNumber>
    </recommendedName>
    <alternativeName>
        <fullName evidence="16">7,8-dihydro-8-oxoguanine-triphosphatase</fullName>
    </alternativeName>
    <alternativeName>
        <fullName evidence="15">Mutator protein MutT</fullName>
    </alternativeName>
    <alternativeName>
        <fullName evidence="14">dGTP pyrophosphohydrolase</fullName>
    </alternativeName>
</protein>
<evidence type="ECO:0000256" key="17">
    <source>
        <dbReference type="RuleBase" id="RU003476"/>
    </source>
</evidence>
<evidence type="ECO:0000256" key="5">
    <source>
        <dbReference type="ARBA" id="ARBA00022723"/>
    </source>
</evidence>
<dbReference type="PRINTS" id="PR00502">
    <property type="entry name" value="NUDIXFAMILY"/>
</dbReference>
<evidence type="ECO:0000256" key="2">
    <source>
        <dbReference type="ARBA" id="ARBA00005582"/>
    </source>
</evidence>
<evidence type="ECO:0000256" key="14">
    <source>
        <dbReference type="ARBA" id="ARBA00041592"/>
    </source>
</evidence>
<organism evidence="19 20">
    <name type="scientific">Dichelobacter nodosus (strain VCS1703A)</name>
    <dbReference type="NCBI Taxonomy" id="246195"/>
    <lineage>
        <taxon>Bacteria</taxon>
        <taxon>Pseudomonadati</taxon>
        <taxon>Pseudomonadota</taxon>
        <taxon>Gammaproteobacteria</taxon>
        <taxon>Cardiobacteriales</taxon>
        <taxon>Cardiobacteriaceae</taxon>
        <taxon>Dichelobacter</taxon>
    </lineage>
</organism>
<evidence type="ECO:0000313" key="20">
    <source>
        <dbReference type="Proteomes" id="UP000000248"/>
    </source>
</evidence>
<feature type="domain" description="Nudix hydrolase" evidence="18">
    <location>
        <begin position="1"/>
        <end position="126"/>
    </location>
</feature>
<dbReference type="PANTHER" id="PTHR47707:SF1">
    <property type="entry name" value="NUDIX HYDROLASE FAMILY PROTEIN"/>
    <property type="match status" value="1"/>
</dbReference>
<comment type="catalytic activity">
    <reaction evidence="11">
        <text>8-oxo-GTP + H2O = 8-oxo-GMP + diphosphate + H(+)</text>
        <dbReference type="Rhea" id="RHEA:67616"/>
        <dbReference type="ChEBI" id="CHEBI:15377"/>
        <dbReference type="ChEBI" id="CHEBI:15378"/>
        <dbReference type="ChEBI" id="CHEBI:33019"/>
        <dbReference type="ChEBI" id="CHEBI:143553"/>
        <dbReference type="ChEBI" id="CHEBI:145694"/>
    </reaction>
</comment>
<dbReference type="InterPro" id="IPR015797">
    <property type="entry name" value="NUDIX_hydrolase-like_dom_sf"/>
</dbReference>
<dbReference type="EC" id="3.6.1.55" evidence="12"/>
<dbReference type="Proteomes" id="UP000000248">
    <property type="component" value="Chromosome"/>
</dbReference>
<dbReference type="PANTHER" id="PTHR47707">
    <property type="entry name" value="8-OXO-DGTP DIPHOSPHATASE"/>
    <property type="match status" value="1"/>
</dbReference>
<dbReference type="Gene3D" id="3.90.79.10">
    <property type="entry name" value="Nucleoside Triphosphate Pyrophosphohydrolase"/>
    <property type="match status" value="1"/>
</dbReference>
<dbReference type="GO" id="GO:0044715">
    <property type="term" value="F:8-oxo-dGDP phosphatase activity"/>
    <property type="evidence" value="ECO:0007669"/>
    <property type="project" value="TreeGrafter"/>
</dbReference>
<evidence type="ECO:0000256" key="13">
    <source>
        <dbReference type="ARBA" id="ARBA00040794"/>
    </source>
</evidence>
<dbReference type="eggNOG" id="COG0494">
    <property type="taxonomic scope" value="Bacteria"/>
</dbReference>
<name>A5EY14_DICNV</name>
<dbReference type="GO" id="GO:0035539">
    <property type="term" value="F:8-oxo-7,8-dihydrodeoxyguanosine triphosphate pyrophosphatase activity"/>
    <property type="evidence" value="ECO:0007669"/>
    <property type="project" value="UniProtKB-EC"/>
</dbReference>
<dbReference type="RefSeq" id="WP_012031285.1">
    <property type="nucleotide sequence ID" value="NC_009446.1"/>
</dbReference>
<keyword evidence="6" id="KW-0227">DNA damage</keyword>
<proteinExistence type="inferred from homology"/>
<evidence type="ECO:0000256" key="6">
    <source>
        <dbReference type="ARBA" id="ARBA00022763"/>
    </source>
</evidence>
<dbReference type="GO" id="GO:0006281">
    <property type="term" value="P:DNA repair"/>
    <property type="evidence" value="ECO:0007669"/>
    <property type="project" value="UniProtKB-KW"/>
</dbReference>
<evidence type="ECO:0000256" key="16">
    <source>
        <dbReference type="ARBA" id="ARBA00042798"/>
    </source>
</evidence>
<evidence type="ECO:0000256" key="9">
    <source>
        <dbReference type="ARBA" id="ARBA00023204"/>
    </source>
</evidence>
<dbReference type="InterPro" id="IPR047127">
    <property type="entry name" value="MutT-like"/>
</dbReference>
<dbReference type="GO" id="GO:0044716">
    <property type="term" value="F:8-oxo-GDP phosphatase activity"/>
    <property type="evidence" value="ECO:0007669"/>
    <property type="project" value="TreeGrafter"/>
</dbReference>
<keyword evidence="3" id="KW-0515">Mutator protein</keyword>
<dbReference type="InterPro" id="IPR020476">
    <property type="entry name" value="Nudix_hydrolase"/>
</dbReference>
<keyword evidence="8" id="KW-0460">Magnesium</keyword>
<dbReference type="AlphaFoldDB" id="A5EY14"/>
<dbReference type="PROSITE" id="PS51462">
    <property type="entry name" value="NUDIX"/>
    <property type="match status" value="1"/>
</dbReference>
<dbReference type="KEGG" id="dno:DNO_0972"/>
<keyword evidence="20" id="KW-1185">Reference proteome</keyword>
<reference evidence="19 20" key="1">
    <citation type="journal article" date="2007" name="Nat. Biotechnol.">
        <title>Genome sequence and identification of candidate vaccine antigens from the animal pathogen Dichelobacter nodosus.</title>
        <authorList>
            <person name="Myers G.S."/>
            <person name="Parker D."/>
            <person name="Al-Hasani K."/>
            <person name="Kennan R.M."/>
            <person name="Seemann T."/>
            <person name="Ren Q."/>
            <person name="Badger J.H."/>
            <person name="Selengut J.D."/>
            <person name="Deboy R.T."/>
            <person name="Tettelin H."/>
            <person name="Boyce J.D."/>
            <person name="McCarl V.P."/>
            <person name="Han X."/>
            <person name="Nelson W.C."/>
            <person name="Madupu R."/>
            <person name="Mohamoud Y."/>
            <person name="Holley T."/>
            <person name="Fedorova N."/>
            <person name="Khouri H."/>
            <person name="Bottomley S.P."/>
            <person name="Whittington R.J."/>
            <person name="Adler B."/>
            <person name="Songer J.G."/>
            <person name="Rood J.I."/>
            <person name="Paulsen I.T."/>
        </authorList>
    </citation>
    <scope>NUCLEOTIDE SEQUENCE [LARGE SCALE GENOMIC DNA]</scope>
    <source>
        <strain evidence="19 20">VCS1703A</strain>
    </source>
</reference>
<dbReference type="GO" id="GO:0046872">
    <property type="term" value="F:metal ion binding"/>
    <property type="evidence" value="ECO:0007669"/>
    <property type="project" value="UniProtKB-KW"/>
</dbReference>
<dbReference type="EMBL" id="CP000513">
    <property type="protein sequence ID" value="ABQ13118.1"/>
    <property type="molecule type" value="Genomic_DNA"/>
</dbReference>
<evidence type="ECO:0000256" key="10">
    <source>
        <dbReference type="ARBA" id="ARBA00035861"/>
    </source>
</evidence>
<evidence type="ECO:0000256" key="11">
    <source>
        <dbReference type="ARBA" id="ARBA00036904"/>
    </source>
</evidence>
<evidence type="ECO:0000256" key="1">
    <source>
        <dbReference type="ARBA" id="ARBA00001946"/>
    </source>
</evidence>
<accession>A5EY14</accession>
<keyword evidence="4" id="KW-0235">DNA replication</keyword>
<comment type="similarity">
    <text evidence="2 17">Belongs to the Nudix hydrolase family.</text>
</comment>
<dbReference type="CDD" id="cd03425">
    <property type="entry name" value="NUDIX_MutT_NudA_like"/>
    <property type="match status" value="1"/>
</dbReference>
<dbReference type="GO" id="GO:0006260">
    <property type="term" value="P:DNA replication"/>
    <property type="evidence" value="ECO:0007669"/>
    <property type="project" value="UniProtKB-KW"/>
</dbReference>
<comment type="cofactor">
    <cofactor evidence="1">
        <name>Mg(2+)</name>
        <dbReference type="ChEBI" id="CHEBI:18420"/>
    </cofactor>
</comment>
<dbReference type="PROSITE" id="PS00893">
    <property type="entry name" value="NUDIX_BOX"/>
    <property type="match status" value="1"/>
</dbReference>
<evidence type="ECO:0000256" key="4">
    <source>
        <dbReference type="ARBA" id="ARBA00022705"/>
    </source>
</evidence>
<dbReference type="SUPFAM" id="SSF55811">
    <property type="entry name" value="Nudix"/>
    <property type="match status" value="1"/>
</dbReference>
<dbReference type="OrthoDB" id="9810648at2"/>
<keyword evidence="7 17" id="KW-0378">Hydrolase</keyword>
<sequence length="135" mass="15179">MMIEVVAGILCQKNQKVLIATRPAGKFCAGFWEFPGGKVEAGERHLEALIREFQEELGIDTRSEHWQLFYQGLGENNVALSFYFADCVGDYAPQGLENQEVCWAEIAQLNPDVFPKPNSYVIELLKQKIKIGAKS</sequence>
<evidence type="ECO:0000256" key="7">
    <source>
        <dbReference type="ARBA" id="ARBA00022801"/>
    </source>
</evidence>